<dbReference type="STRING" id="399736.SAMN04489720_0701"/>
<sequence length="92" mass="9951">MSDDPAIRMHVPESVAGGVLADFVAVGQNGQYFTLDFAAITGRSPEALDAQVVARVKVLPDQVFQLMRALNEQLAHYERATGKAPRDEPLGD</sequence>
<dbReference type="Proteomes" id="UP000198822">
    <property type="component" value="Chromosome I"/>
</dbReference>
<dbReference type="EMBL" id="LT629695">
    <property type="protein sequence ID" value="SDH28903.1"/>
    <property type="molecule type" value="Genomic_DNA"/>
</dbReference>
<dbReference type="RefSeq" id="WP_092502475.1">
    <property type="nucleotide sequence ID" value="NZ_LT629695.1"/>
</dbReference>
<dbReference type="Pfam" id="PF11950">
    <property type="entry name" value="DUF3467"/>
    <property type="match status" value="1"/>
</dbReference>
<gene>
    <name evidence="1" type="ORF">SAMN04489720_0701</name>
</gene>
<protein>
    <recommendedName>
        <fullName evidence="3">DUF3467 domain-containing protein</fullName>
    </recommendedName>
</protein>
<dbReference type="AlphaFoldDB" id="A0A1G8B7C8"/>
<proteinExistence type="predicted"/>
<name>A0A1G8B7C8_9MICO</name>
<evidence type="ECO:0008006" key="3">
    <source>
        <dbReference type="Google" id="ProtNLM"/>
    </source>
</evidence>
<reference evidence="2" key="1">
    <citation type="submission" date="2016-10" db="EMBL/GenBank/DDBJ databases">
        <authorList>
            <person name="Varghese N."/>
            <person name="Submissions S."/>
        </authorList>
    </citation>
    <scope>NUCLEOTIDE SEQUENCE [LARGE SCALE GENOMIC DNA]</scope>
    <source>
        <strain evidence="2">DSM 22002</strain>
    </source>
</reference>
<evidence type="ECO:0000313" key="2">
    <source>
        <dbReference type="Proteomes" id="UP000198822"/>
    </source>
</evidence>
<organism evidence="1 2">
    <name type="scientific">Agrococcus jejuensis</name>
    <dbReference type="NCBI Taxonomy" id="399736"/>
    <lineage>
        <taxon>Bacteria</taxon>
        <taxon>Bacillati</taxon>
        <taxon>Actinomycetota</taxon>
        <taxon>Actinomycetes</taxon>
        <taxon>Micrococcales</taxon>
        <taxon>Microbacteriaceae</taxon>
        <taxon>Agrococcus</taxon>
    </lineage>
</organism>
<evidence type="ECO:0000313" key="1">
    <source>
        <dbReference type="EMBL" id="SDH28903.1"/>
    </source>
</evidence>
<dbReference type="InterPro" id="IPR021857">
    <property type="entry name" value="DUF3467"/>
</dbReference>
<dbReference type="OrthoDB" id="5189198at2"/>
<accession>A0A1G8B7C8</accession>
<keyword evidence="2" id="KW-1185">Reference proteome</keyword>